<dbReference type="InterPro" id="IPR056924">
    <property type="entry name" value="SH3_Tf2-1"/>
</dbReference>
<sequence>MIRLNPSHLSKLYSKLQPKSFGPFKVIKKLGSSTYIIDIPLDWGISSTFNPNVEENQVKYILNDQIISNHQGSQRKFLVKWKIHHVSNSCWISSFDLHNLAPKLWKDFCVVTMNHLAKLNSSHMGELMGWLNRIMPLLKMM</sequence>
<dbReference type="Proteomes" id="UP001189122">
    <property type="component" value="Unassembled WGS sequence"/>
</dbReference>
<dbReference type="SUPFAM" id="SSF54160">
    <property type="entry name" value="Chromo domain-like"/>
    <property type="match status" value="1"/>
</dbReference>
<feature type="domain" description="Tf2-1-like SH3-like" evidence="1">
    <location>
        <begin position="2"/>
        <end position="50"/>
    </location>
</feature>
<name>A0ABN7ED37_SPIIN</name>
<reference evidence="2 5" key="1">
    <citation type="submission" date="2019-12" db="EMBL/GenBank/DDBJ databases">
        <authorList>
            <person name="Scholz U."/>
            <person name="Mascher M."/>
            <person name="Fiebig A."/>
        </authorList>
    </citation>
    <scope>NUCLEOTIDE SEQUENCE [LARGE SCALE GENOMIC DNA]</scope>
</reference>
<evidence type="ECO:0000259" key="1">
    <source>
        <dbReference type="Pfam" id="PF24626"/>
    </source>
</evidence>
<evidence type="ECO:0000313" key="3">
    <source>
        <dbReference type="EMBL" id="CAA6675875.1"/>
    </source>
</evidence>
<comment type="caution">
    <text evidence="2">The sequence shown here is derived from an EMBL/GenBank/DDBJ whole genome shotgun (WGS) entry which is preliminary data.</text>
</comment>
<proteinExistence type="predicted"/>
<keyword evidence="5" id="KW-1185">Reference proteome</keyword>
<dbReference type="EMBL" id="CACRZD030000412">
    <property type="protein sequence ID" value="CAA6675825.1"/>
    <property type="molecule type" value="Genomic_DNA"/>
</dbReference>
<dbReference type="EMBL" id="CACRZD030000418">
    <property type="protein sequence ID" value="CAA6675903.1"/>
    <property type="molecule type" value="Genomic_DNA"/>
</dbReference>
<organism evidence="2 5">
    <name type="scientific">Spirodela intermedia</name>
    <name type="common">Intermediate duckweed</name>
    <dbReference type="NCBI Taxonomy" id="51605"/>
    <lineage>
        <taxon>Eukaryota</taxon>
        <taxon>Viridiplantae</taxon>
        <taxon>Streptophyta</taxon>
        <taxon>Embryophyta</taxon>
        <taxon>Tracheophyta</taxon>
        <taxon>Spermatophyta</taxon>
        <taxon>Magnoliopsida</taxon>
        <taxon>Liliopsida</taxon>
        <taxon>Araceae</taxon>
        <taxon>Lemnoideae</taxon>
        <taxon>Spirodela</taxon>
    </lineage>
</organism>
<accession>A0ABN7ED37</accession>
<evidence type="ECO:0000313" key="5">
    <source>
        <dbReference type="Proteomes" id="UP001189122"/>
    </source>
</evidence>
<dbReference type="EMBL" id="CACRZD030000414">
    <property type="protein sequence ID" value="CAA6675875.1"/>
    <property type="molecule type" value="Genomic_DNA"/>
</dbReference>
<gene>
    <name evidence="2" type="ORF">SI7747_UN022167</name>
    <name evidence="3" type="ORF">SI7747_UN022217</name>
    <name evidence="4" type="ORF">SI7747_UN022245</name>
</gene>
<protein>
    <recommendedName>
        <fullName evidence="1">Tf2-1-like SH3-like domain-containing protein</fullName>
    </recommendedName>
</protein>
<evidence type="ECO:0000313" key="4">
    <source>
        <dbReference type="EMBL" id="CAA6675903.1"/>
    </source>
</evidence>
<dbReference type="InterPro" id="IPR016197">
    <property type="entry name" value="Chromo-like_dom_sf"/>
</dbReference>
<evidence type="ECO:0000313" key="2">
    <source>
        <dbReference type="EMBL" id="CAA6675825.1"/>
    </source>
</evidence>
<dbReference type="Pfam" id="PF24626">
    <property type="entry name" value="SH3_Tf2-1"/>
    <property type="match status" value="1"/>
</dbReference>